<evidence type="ECO:0000313" key="5">
    <source>
        <dbReference type="Proteomes" id="UP000030101"/>
    </source>
</evidence>
<dbReference type="Pfam" id="PF25221">
    <property type="entry name" value="5TMH_Lnb"/>
    <property type="match status" value="1"/>
</dbReference>
<dbReference type="Proteomes" id="UP000030101">
    <property type="component" value="Unassembled WGS sequence"/>
</dbReference>
<feature type="transmembrane region" description="Helical" evidence="1">
    <location>
        <begin position="340"/>
        <end position="357"/>
    </location>
</feature>
<dbReference type="InterPro" id="IPR025178">
    <property type="entry name" value="Lnb_N"/>
</dbReference>
<evidence type="ECO:0000256" key="1">
    <source>
        <dbReference type="SAM" id="Phobius"/>
    </source>
</evidence>
<feature type="domain" description="Lnb-like transmembrane" evidence="3">
    <location>
        <begin position="274"/>
        <end position="406"/>
    </location>
</feature>
<gene>
    <name evidence="4" type="ORF">HQ43_03655</name>
</gene>
<dbReference type="EMBL" id="JQZV01000006">
    <property type="protein sequence ID" value="KGN92975.1"/>
    <property type="molecule type" value="Genomic_DNA"/>
</dbReference>
<organism evidence="4 5">
    <name type="scientific">Porphyromonas canoris</name>
    <dbReference type="NCBI Taxonomy" id="36875"/>
    <lineage>
        <taxon>Bacteria</taxon>
        <taxon>Pseudomonadati</taxon>
        <taxon>Bacteroidota</taxon>
        <taxon>Bacteroidia</taxon>
        <taxon>Bacteroidales</taxon>
        <taxon>Porphyromonadaceae</taxon>
        <taxon>Porphyromonas</taxon>
    </lineage>
</organism>
<feature type="transmembrane region" description="Helical" evidence="1">
    <location>
        <begin position="394"/>
        <end position="412"/>
    </location>
</feature>
<evidence type="ECO:0000313" key="4">
    <source>
        <dbReference type="EMBL" id="KGN92975.1"/>
    </source>
</evidence>
<reference evidence="4 5" key="1">
    <citation type="submission" date="2014-08" db="EMBL/GenBank/DDBJ databases">
        <title>Porphyromonas canoris strain:OH2762 Genome sequencing.</title>
        <authorList>
            <person name="Wallis C."/>
            <person name="Deusch O."/>
            <person name="O'Flynn C."/>
            <person name="Davis I."/>
            <person name="Jospin G."/>
            <person name="Darling A.E."/>
            <person name="Coil D.A."/>
            <person name="Alexiev A."/>
            <person name="Horsfall A."/>
            <person name="Kirkwood N."/>
            <person name="Harris S."/>
            <person name="Eisen J.A."/>
        </authorList>
    </citation>
    <scope>NUCLEOTIDE SEQUENCE [LARGE SCALE GENOMIC DNA]</scope>
    <source>
        <strain evidence="5">COT-108 OH2762</strain>
    </source>
</reference>
<feature type="transmembrane region" description="Helical" evidence="1">
    <location>
        <begin position="276"/>
        <end position="297"/>
    </location>
</feature>
<accession>A0ABR4XME2</accession>
<dbReference type="InterPro" id="IPR057436">
    <property type="entry name" value="5TMH_Lnb"/>
</dbReference>
<feature type="domain" description="Lnb N-terminal periplasmic" evidence="2">
    <location>
        <begin position="51"/>
        <end position="185"/>
    </location>
</feature>
<keyword evidence="1" id="KW-0472">Membrane</keyword>
<sequence length="425" mass="49081">MQYSDIDARWRVWLLAVSFLLLLSFPSLMKAQTEESVSGELSAIPRYEISVITVSPSPETPYTLYGHTAVRVIDHIVGTDAVYNYGVFDFNEPNFTLNFIQGKPEYWVDKRSYGDFFYEYTYFNRGFSQQILNLTDTEAELIVAALEENILPENCRYLYNFIFDNCANRPMMLFESVLGKIELVPLKNNGTFREWIEECTKNNSWQIFGINLALGAGTDSYPDTLADRFLPVMVEETLRNGRWMDRGEKPLIVREEVLFTPDPLFQNATPKTWTDIVTPTALFSLLLLLHLVILVVSYRKNSFTVVKSVETLLLIVAGIAGCVIWYISLLSNHPFTFPNYNMLLLHPFHFITVWMIWKKDNGSQLVRRWTILLAGLILLCILITLLLRVQSLSVPIYLLAFLLLLCYSHRELAQNMRRLYKKAKA</sequence>
<keyword evidence="1" id="KW-1133">Transmembrane helix</keyword>
<evidence type="ECO:0000259" key="3">
    <source>
        <dbReference type="Pfam" id="PF25221"/>
    </source>
</evidence>
<evidence type="ECO:0008006" key="6">
    <source>
        <dbReference type="Google" id="ProtNLM"/>
    </source>
</evidence>
<feature type="transmembrane region" description="Helical" evidence="1">
    <location>
        <begin position="309"/>
        <end position="328"/>
    </location>
</feature>
<keyword evidence="5" id="KW-1185">Reference proteome</keyword>
<keyword evidence="1" id="KW-0812">Transmembrane</keyword>
<comment type="caution">
    <text evidence="4">The sequence shown here is derived from an EMBL/GenBank/DDBJ whole genome shotgun (WGS) entry which is preliminary data.</text>
</comment>
<protein>
    <recommendedName>
        <fullName evidence="6">DUF4105 domain-containing protein</fullName>
    </recommendedName>
</protein>
<feature type="transmembrane region" description="Helical" evidence="1">
    <location>
        <begin position="369"/>
        <end position="388"/>
    </location>
</feature>
<name>A0ABR4XME2_9PORP</name>
<dbReference type="Pfam" id="PF13387">
    <property type="entry name" value="Lnb_N"/>
    <property type="match status" value="1"/>
</dbReference>
<evidence type="ECO:0000259" key="2">
    <source>
        <dbReference type="Pfam" id="PF13387"/>
    </source>
</evidence>
<proteinExistence type="predicted"/>